<evidence type="ECO:0000256" key="7">
    <source>
        <dbReference type="ARBA" id="ARBA00022989"/>
    </source>
</evidence>
<comment type="subcellular location">
    <subcellularLocation>
        <location evidence="2">Cell membrane</location>
    </subcellularLocation>
    <subcellularLocation>
        <location evidence="1">Membrane</location>
        <topology evidence="1">Multi-pass membrane protein</topology>
    </subcellularLocation>
</comment>
<evidence type="ECO:0000256" key="1">
    <source>
        <dbReference type="ARBA" id="ARBA00004141"/>
    </source>
</evidence>
<feature type="signal peptide" evidence="14">
    <location>
        <begin position="1"/>
        <end position="22"/>
    </location>
</feature>
<evidence type="ECO:0000256" key="5">
    <source>
        <dbReference type="ARBA" id="ARBA00022692"/>
    </source>
</evidence>
<dbReference type="InterPro" id="IPR036734">
    <property type="entry name" value="Neur_chan_lig-bd_sf"/>
</dbReference>
<keyword evidence="7 13" id="KW-1133">Transmembrane helix</keyword>
<organism evidence="16 17">
    <name type="scientific">Petrolisthes cinctipes</name>
    <name type="common">Flat porcelain crab</name>
    <dbReference type="NCBI Taxonomy" id="88211"/>
    <lineage>
        <taxon>Eukaryota</taxon>
        <taxon>Metazoa</taxon>
        <taxon>Ecdysozoa</taxon>
        <taxon>Arthropoda</taxon>
        <taxon>Crustacea</taxon>
        <taxon>Multicrustacea</taxon>
        <taxon>Malacostraca</taxon>
        <taxon>Eumalacostraca</taxon>
        <taxon>Eucarida</taxon>
        <taxon>Decapoda</taxon>
        <taxon>Pleocyemata</taxon>
        <taxon>Anomura</taxon>
        <taxon>Galatheoidea</taxon>
        <taxon>Porcellanidae</taxon>
        <taxon>Petrolisthes</taxon>
    </lineage>
</organism>
<keyword evidence="10 12" id="KW-1015">Disulfide bond</keyword>
<dbReference type="InterPro" id="IPR006202">
    <property type="entry name" value="Neur_chan_lig-bd"/>
</dbReference>
<dbReference type="GO" id="GO:0099095">
    <property type="term" value="F:ligand-gated monoatomic anion channel activity"/>
    <property type="evidence" value="ECO:0007669"/>
    <property type="project" value="UniProtKB-ARBA"/>
</dbReference>
<dbReference type="Pfam" id="PF00057">
    <property type="entry name" value="Ldl_recept_a"/>
    <property type="match status" value="1"/>
</dbReference>
<feature type="transmembrane region" description="Helical" evidence="13">
    <location>
        <begin position="770"/>
        <end position="789"/>
    </location>
</feature>
<feature type="disulfide bond" evidence="12">
    <location>
        <begin position="447"/>
        <end position="459"/>
    </location>
</feature>
<evidence type="ECO:0000259" key="15">
    <source>
        <dbReference type="SMART" id="SM00159"/>
    </source>
</evidence>
<dbReference type="InterPro" id="IPR001759">
    <property type="entry name" value="PTX_dom"/>
</dbReference>
<feature type="transmembrane region" description="Helical" evidence="13">
    <location>
        <begin position="712"/>
        <end position="729"/>
    </location>
</feature>
<dbReference type="InterPro" id="IPR036719">
    <property type="entry name" value="Neuro-gated_channel_TM_sf"/>
</dbReference>
<dbReference type="SUPFAM" id="SSF63712">
    <property type="entry name" value="Nicotinic receptor ligand binding domain-like"/>
    <property type="match status" value="1"/>
</dbReference>
<gene>
    <name evidence="16" type="ORF">Pcinc_000273</name>
</gene>
<dbReference type="InterPro" id="IPR038050">
    <property type="entry name" value="Neuro_actylchol_rec"/>
</dbReference>
<feature type="disulfide bond" evidence="12">
    <location>
        <begin position="466"/>
        <end position="481"/>
    </location>
</feature>
<evidence type="ECO:0000256" key="14">
    <source>
        <dbReference type="SAM" id="SignalP"/>
    </source>
</evidence>
<feature type="domain" description="Pentraxin (PTX)" evidence="15">
    <location>
        <begin position="29"/>
        <end position="225"/>
    </location>
</feature>
<evidence type="ECO:0000256" key="13">
    <source>
        <dbReference type="SAM" id="Phobius"/>
    </source>
</evidence>
<dbReference type="Pfam" id="PF02932">
    <property type="entry name" value="Neur_chan_memb"/>
    <property type="match status" value="1"/>
</dbReference>
<accession>A0AAE1GQ79</accession>
<dbReference type="SMART" id="SM00159">
    <property type="entry name" value="PTX"/>
    <property type="match status" value="1"/>
</dbReference>
<dbReference type="PROSITE" id="PS01209">
    <property type="entry name" value="LDLRA_1"/>
    <property type="match status" value="1"/>
</dbReference>
<dbReference type="InterPro" id="IPR036055">
    <property type="entry name" value="LDL_receptor-like_sf"/>
</dbReference>
<dbReference type="GO" id="GO:0005254">
    <property type="term" value="F:chloride channel activity"/>
    <property type="evidence" value="ECO:0007669"/>
    <property type="project" value="UniProtKB-ARBA"/>
</dbReference>
<dbReference type="Gene3D" id="1.20.58.390">
    <property type="entry name" value="Neurotransmitter-gated ion-channel transmembrane domain"/>
    <property type="match status" value="1"/>
</dbReference>
<dbReference type="InterPro" id="IPR013320">
    <property type="entry name" value="ConA-like_dom_sf"/>
</dbReference>
<evidence type="ECO:0000256" key="6">
    <source>
        <dbReference type="ARBA" id="ARBA00022729"/>
    </source>
</evidence>
<keyword evidence="11" id="KW-0407">Ion channel</keyword>
<comment type="caution">
    <text evidence="16">The sequence shown here is derived from an EMBL/GenBank/DDBJ whole genome shotgun (WGS) entry which is preliminary data.</text>
</comment>
<dbReference type="CDD" id="cd00112">
    <property type="entry name" value="LDLa"/>
    <property type="match status" value="1"/>
</dbReference>
<dbReference type="PROSITE" id="PS00236">
    <property type="entry name" value="NEUROTR_ION_CHANNEL"/>
    <property type="match status" value="1"/>
</dbReference>
<evidence type="ECO:0000256" key="11">
    <source>
        <dbReference type="ARBA" id="ARBA00023303"/>
    </source>
</evidence>
<evidence type="ECO:0000256" key="12">
    <source>
        <dbReference type="PROSITE-ProRule" id="PRU00124"/>
    </source>
</evidence>
<dbReference type="InterPro" id="IPR002172">
    <property type="entry name" value="LDrepeatLR_classA_rpt"/>
</dbReference>
<evidence type="ECO:0000256" key="4">
    <source>
        <dbReference type="ARBA" id="ARBA00022475"/>
    </source>
</evidence>
<sequence>MNGRRLLHLLLMLLLLHRGSYGVEVLEFQKDGEANMETVAEYGGRLDRSWKLQSLTLCARFQIFHMHGRGTFFQLWDRPDNLTSQLRGELWLERVRSVIAHRWKFQQIKEKFRAYRWYHLCFTYNHMSSGYKIYIDGDLNYKTTYEVDRPVYGDTIRLGQGEQLEHSFSGALSQVNVWDHPLSADTIAEMATCKIDLKGNYISWDAGWTLFNVTSYTVSLKQFCHWTAKTTYFWFPETSRELATYVCEALGSHLPLPTTMDEVHSWYNISSATWPDEPSLCRDNFWASIDDMKEEGYWVTHYDQSPVAVNTWKDNEPNGIFFENCAEIEPTGLADIDCVTNKRCSVCKFSQIAFFSLLGICESELQNVHFKVSQDYMGHLLFRGYGEYQIHKEGEEWVWFNVKTTQTVARLDPQSPLGMPMGRRTWHLETSVCGQMSGTRTLCLTSCPDQSYTCDDATCIPLDSRCDRKYDCQDNSDETNCQLVKKPNDYRKDLVPRVSHKNNNKSLPVALNITIESINIDTTRMMMFVSYSLKMTWYDYRLMFLNLKLDDNLNVLSFEEIMSLWTPLVGFINTKSSKLSVMDKETVLYLRRLQPHTHTDNSAPGEVTLYSGEENPLIISRVYFTDYICDFNLVLYPFDQQHCDMHLRIHSASKEYITIDETSTSAKYISSGLLLEYQVSQLTVHFDKSSKFSDVKVRIPLKRRVGYALTDIYIPSLVLLLISYLSLFFRQHIFEVRIMTTLTALLVMATLFSQVSSSLPKTSYFKMVDVWLLFCIVMSFLIIIFHVIIDLSIKDVTNPWSHPPSKVTKVIPLSDPGALSPTPTLNTSIITKIYNFPTKGYVSMAQYGIFSILVLFNLMYWSYIFG</sequence>
<feature type="transmembrane region" description="Helical" evidence="13">
    <location>
        <begin position="841"/>
        <end position="863"/>
    </location>
</feature>
<proteinExistence type="predicted"/>
<evidence type="ECO:0000313" key="17">
    <source>
        <dbReference type="Proteomes" id="UP001286313"/>
    </source>
</evidence>
<keyword evidence="6 14" id="KW-0732">Signal</keyword>
<dbReference type="SUPFAM" id="SSF57424">
    <property type="entry name" value="LDL receptor-like module"/>
    <property type="match status" value="1"/>
</dbReference>
<keyword evidence="5 13" id="KW-0812">Transmembrane</keyword>
<feature type="transmembrane region" description="Helical" evidence="13">
    <location>
        <begin position="736"/>
        <end position="755"/>
    </location>
</feature>
<dbReference type="Pfam" id="PF13385">
    <property type="entry name" value="Laminin_G_3"/>
    <property type="match status" value="1"/>
</dbReference>
<dbReference type="Gene3D" id="2.70.170.10">
    <property type="entry name" value="Neurotransmitter-gated ion-channel ligand-binding domain"/>
    <property type="match status" value="1"/>
</dbReference>
<dbReference type="PANTHER" id="PTHR18945">
    <property type="entry name" value="NEUROTRANSMITTER GATED ION CHANNEL"/>
    <property type="match status" value="1"/>
</dbReference>
<keyword evidence="9 13" id="KW-0472">Membrane</keyword>
<dbReference type="PROSITE" id="PS50068">
    <property type="entry name" value="LDLRA_2"/>
    <property type="match status" value="1"/>
</dbReference>
<dbReference type="InterPro" id="IPR006201">
    <property type="entry name" value="Neur_channel"/>
</dbReference>
<dbReference type="InterPro" id="IPR023415">
    <property type="entry name" value="LDLR_class-A_CS"/>
</dbReference>
<dbReference type="InterPro" id="IPR018000">
    <property type="entry name" value="Neurotransmitter_ion_chnl_CS"/>
</dbReference>
<evidence type="ECO:0000256" key="3">
    <source>
        <dbReference type="ARBA" id="ARBA00022448"/>
    </source>
</evidence>
<dbReference type="PRINTS" id="PR00253">
    <property type="entry name" value="GABAARECEPTR"/>
</dbReference>
<dbReference type="InterPro" id="IPR006028">
    <property type="entry name" value="GABAA/Glycine_rcpt"/>
</dbReference>
<dbReference type="GO" id="GO:0004888">
    <property type="term" value="F:transmembrane signaling receptor activity"/>
    <property type="evidence" value="ECO:0007669"/>
    <property type="project" value="InterPro"/>
</dbReference>
<dbReference type="Gene3D" id="4.10.400.10">
    <property type="entry name" value="Low-density Lipoprotein Receptor"/>
    <property type="match status" value="1"/>
</dbReference>
<name>A0AAE1GQ79_PETCI</name>
<dbReference type="Pfam" id="PF02931">
    <property type="entry name" value="Neur_chan_LBD"/>
    <property type="match status" value="1"/>
</dbReference>
<reference evidence="16" key="1">
    <citation type="submission" date="2023-10" db="EMBL/GenBank/DDBJ databases">
        <title>Genome assemblies of two species of porcelain crab, Petrolisthes cinctipes and Petrolisthes manimaculis (Anomura: Porcellanidae).</title>
        <authorList>
            <person name="Angst P."/>
        </authorList>
    </citation>
    <scope>NUCLEOTIDE SEQUENCE</scope>
    <source>
        <strain evidence="16">PB745_01</strain>
        <tissue evidence="16">Gill</tissue>
    </source>
</reference>
<keyword evidence="8" id="KW-0406">Ion transport</keyword>
<dbReference type="Gene3D" id="2.60.120.200">
    <property type="match status" value="1"/>
</dbReference>
<keyword evidence="4" id="KW-1003">Cell membrane</keyword>
<feature type="chain" id="PRO_5042178631" description="Pentraxin (PTX) domain-containing protein" evidence="14">
    <location>
        <begin position="23"/>
        <end position="866"/>
    </location>
</feature>
<dbReference type="Proteomes" id="UP001286313">
    <property type="component" value="Unassembled WGS sequence"/>
</dbReference>
<protein>
    <recommendedName>
        <fullName evidence="15">Pentraxin (PTX) domain-containing protein</fullName>
    </recommendedName>
</protein>
<dbReference type="InterPro" id="IPR016186">
    <property type="entry name" value="C-type_lectin-like/link_sf"/>
</dbReference>
<dbReference type="InterPro" id="IPR006029">
    <property type="entry name" value="Neurotrans-gated_channel_TM"/>
</dbReference>
<dbReference type="SUPFAM" id="SSF49899">
    <property type="entry name" value="Concanavalin A-like lectins/glucanases"/>
    <property type="match status" value="1"/>
</dbReference>
<evidence type="ECO:0000256" key="8">
    <source>
        <dbReference type="ARBA" id="ARBA00023065"/>
    </source>
</evidence>
<evidence type="ECO:0000313" key="16">
    <source>
        <dbReference type="EMBL" id="KAK3896029.1"/>
    </source>
</evidence>
<dbReference type="GO" id="GO:0005230">
    <property type="term" value="F:extracellular ligand-gated monoatomic ion channel activity"/>
    <property type="evidence" value="ECO:0007669"/>
    <property type="project" value="InterPro"/>
</dbReference>
<dbReference type="SMART" id="SM00192">
    <property type="entry name" value="LDLa"/>
    <property type="match status" value="1"/>
</dbReference>
<dbReference type="AlphaFoldDB" id="A0AAE1GQ79"/>
<evidence type="ECO:0000256" key="2">
    <source>
        <dbReference type="ARBA" id="ARBA00004236"/>
    </source>
</evidence>
<dbReference type="InterPro" id="IPR016187">
    <property type="entry name" value="CTDL_fold"/>
</dbReference>
<dbReference type="EMBL" id="JAWQEG010000020">
    <property type="protein sequence ID" value="KAK3896029.1"/>
    <property type="molecule type" value="Genomic_DNA"/>
</dbReference>
<evidence type="ECO:0000256" key="9">
    <source>
        <dbReference type="ARBA" id="ARBA00023136"/>
    </source>
</evidence>
<feature type="disulfide bond" evidence="12">
    <location>
        <begin position="454"/>
        <end position="472"/>
    </location>
</feature>
<dbReference type="GO" id="GO:0005886">
    <property type="term" value="C:plasma membrane"/>
    <property type="evidence" value="ECO:0007669"/>
    <property type="project" value="UniProtKB-SubCell"/>
</dbReference>
<dbReference type="Gene3D" id="3.10.100.10">
    <property type="entry name" value="Mannose-Binding Protein A, subunit A"/>
    <property type="match status" value="1"/>
</dbReference>
<dbReference type="SUPFAM" id="SSF90112">
    <property type="entry name" value="Neurotransmitter-gated ion-channel transmembrane pore"/>
    <property type="match status" value="1"/>
</dbReference>
<dbReference type="SUPFAM" id="SSF56436">
    <property type="entry name" value="C-type lectin-like"/>
    <property type="match status" value="1"/>
</dbReference>
<keyword evidence="17" id="KW-1185">Reference proteome</keyword>
<evidence type="ECO:0000256" key="10">
    <source>
        <dbReference type="ARBA" id="ARBA00023157"/>
    </source>
</evidence>
<keyword evidence="3" id="KW-0813">Transport</keyword>